<dbReference type="InterPro" id="IPR036937">
    <property type="entry name" value="Adhesion_dom_fimbrial_sf"/>
</dbReference>
<keyword evidence="1" id="KW-0732">Signal</keyword>
<sequence length="377" mass="38575">MNQTMNADIELTNASCLSVTSNFSGASPALSRHTIMWKVFGIFLLALAQLTFGAPEAHAATVSCSSQSGLNFAPMLDTSGFGRDAAIGGNTPNYSTPVTFNCQGDPNADRDIFLDFQASPATLAPGYTDVFATNVSGVGVRYTISNGAGTSCKSLPVTVATGTRTVTCHQLQQAASPGQTYTLTVSAQFVKLANSIVGQLTTIPVLSLTNRINNQGGSTLWGNVFTGSASGAFSTLTCSVTTPSVTVPVSSANINRLTSIGSTDGTGSVNIGLNCNAGVKAYMTLTDATTPSNTSNTLTLASDSVATGVGFQLLYNDNPVSFGPDSAVAGNLNQFSVMASPAAGGPVNIPFTARFIRTGAVTPGLATANATFTMSYQ</sequence>
<dbReference type="InterPro" id="IPR050263">
    <property type="entry name" value="Bact_Fimbrial_Adh_Pro"/>
</dbReference>
<name>A0ABX2BGA7_9BURK</name>
<evidence type="ECO:0000256" key="1">
    <source>
        <dbReference type="ARBA" id="ARBA00022729"/>
    </source>
</evidence>
<feature type="domain" description="Fimbrial-type adhesion" evidence="2">
    <location>
        <begin position="236"/>
        <end position="377"/>
    </location>
</feature>
<organism evidence="3 4">
    <name type="scientific">Paraburkholderia solitsugae</name>
    <dbReference type="NCBI Taxonomy" id="2675748"/>
    <lineage>
        <taxon>Bacteria</taxon>
        <taxon>Pseudomonadati</taxon>
        <taxon>Pseudomonadota</taxon>
        <taxon>Betaproteobacteria</taxon>
        <taxon>Burkholderiales</taxon>
        <taxon>Burkholderiaceae</taxon>
        <taxon>Paraburkholderia</taxon>
    </lineage>
</organism>
<dbReference type="Proteomes" id="UP000652198">
    <property type="component" value="Unassembled WGS sequence"/>
</dbReference>
<dbReference type="Pfam" id="PF00419">
    <property type="entry name" value="Fimbrial"/>
    <property type="match status" value="1"/>
</dbReference>
<evidence type="ECO:0000259" key="2">
    <source>
        <dbReference type="Pfam" id="PF00419"/>
    </source>
</evidence>
<protein>
    <submittedName>
        <fullName evidence="3">Fimbrial protein</fullName>
    </submittedName>
</protein>
<dbReference type="PANTHER" id="PTHR33420:SF3">
    <property type="entry name" value="FIMBRIAL SUBUNIT ELFA"/>
    <property type="match status" value="1"/>
</dbReference>
<comment type="caution">
    <text evidence="3">The sequence shown here is derived from an EMBL/GenBank/DDBJ whole genome shotgun (WGS) entry which is preliminary data.</text>
</comment>
<dbReference type="Gene3D" id="2.60.40.3310">
    <property type="match status" value="1"/>
</dbReference>
<accession>A0ABX2BGA7</accession>
<dbReference type="InterPro" id="IPR008966">
    <property type="entry name" value="Adhesion_dom_sf"/>
</dbReference>
<proteinExistence type="predicted"/>
<dbReference type="EMBL" id="WOEY01000007">
    <property type="protein sequence ID" value="NPT39969.1"/>
    <property type="molecule type" value="Genomic_DNA"/>
</dbReference>
<dbReference type="RefSeq" id="WP_172308639.1">
    <property type="nucleotide sequence ID" value="NZ_WOEY01000007.1"/>
</dbReference>
<dbReference type="InterPro" id="IPR000259">
    <property type="entry name" value="Adhesion_dom_fimbrial"/>
</dbReference>
<keyword evidence="4" id="KW-1185">Reference proteome</keyword>
<evidence type="ECO:0000313" key="3">
    <source>
        <dbReference type="EMBL" id="NPT39969.1"/>
    </source>
</evidence>
<reference evidence="3 4" key="1">
    <citation type="submission" date="2019-11" db="EMBL/GenBank/DDBJ databases">
        <title>Metabolism of dissolved organic matter in forest soils.</title>
        <authorList>
            <person name="Cyle K.T."/>
            <person name="Wilhelm R.C."/>
            <person name="Martinez C.E."/>
        </authorList>
    </citation>
    <scope>NUCLEOTIDE SEQUENCE [LARGE SCALE GENOMIC DNA]</scope>
    <source>
        <strain evidence="3 4">1N</strain>
    </source>
</reference>
<dbReference type="SUPFAM" id="SSF49401">
    <property type="entry name" value="Bacterial adhesins"/>
    <property type="match status" value="1"/>
</dbReference>
<dbReference type="Gene3D" id="2.60.40.1090">
    <property type="entry name" value="Fimbrial-type adhesion domain"/>
    <property type="match status" value="1"/>
</dbReference>
<gene>
    <name evidence="3" type="ORF">GNZ12_01240</name>
</gene>
<evidence type="ECO:0000313" key="4">
    <source>
        <dbReference type="Proteomes" id="UP000652198"/>
    </source>
</evidence>
<dbReference type="PANTHER" id="PTHR33420">
    <property type="entry name" value="FIMBRIAL SUBUNIT ELFA-RELATED"/>
    <property type="match status" value="1"/>
</dbReference>